<feature type="region of interest" description="Disordered" evidence="1">
    <location>
        <begin position="272"/>
        <end position="313"/>
    </location>
</feature>
<accession>A0ABQ5AMX6</accession>
<feature type="compositionally biased region" description="Acidic residues" evidence="1">
    <location>
        <begin position="70"/>
        <end position="85"/>
    </location>
</feature>
<gene>
    <name evidence="2" type="ORF">Tco_0823762</name>
</gene>
<evidence type="ECO:0000256" key="1">
    <source>
        <dbReference type="SAM" id="MobiDB-lite"/>
    </source>
</evidence>
<evidence type="ECO:0000313" key="3">
    <source>
        <dbReference type="Proteomes" id="UP001151760"/>
    </source>
</evidence>
<keyword evidence="3" id="KW-1185">Reference proteome</keyword>
<comment type="caution">
    <text evidence="2">The sequence shown here is derived from an EMBL/GenBank/DDBJ whole genome shotgun (WGS) entry which is preliminary data.</text>
</comment>
<protein>
    <submittedName>
        <fullName evidence="2">Uncharacterized protein</fullName>
    </submittedName>
</protein>
<reference evidence="2" key="1">
    <citation type="journal article" date="2022" name="Int. J. Mol. Sci.">
        <title>Draft Genome of Tanacetum Coccineum: Genomic Comparison of Closely Related Tanacetum-Family Plants.</title>
        <authorList>
            <person name="Yamashiro T."/>
            <person name="Shiraishi A."/>
            <person name="Nakayama K."/>
            <person name="Satake H."/>
        </authorList>
    </citation>
    <scope>NUCLEOTIDE SEQUENCE</scope>
</reference>
<reference evidence="2" key="2">
    <citation type="submission" date="2022-01" db="EMBL/GenBank/DDBJ databases">
        <authorList>
            <person name="Yamashiro T."/>
            <person name="Shiraishi A."/>
            <person name="Satake H."/>
            <person name="Nakayama K."/>
        </authorList>
    </citation>
    <scope>NUCLEOTIDE SEQUENCE</scope>
</reference>
<feature type="compositionally biased region" description="Pro residues" evidence="1">
    <location>
        <begin position="12"/>
        <end position="34"/>
    </location>
</feature>
<dbReference type="Proteomes" id="UP001151760">
    <property type="component" value="Unassembled WGS sequence"/>
</dbReference>
<name>A0ABQ5AMX6_9ASTR</name>
<organism evidence="2 3">
    <name type="scientific">Tanacetum coccineum</name>
    <dbReference type="NCBI Taxonomy" id="301880"/>
    <lineage>
        <taxon>Eukaryota</taxon>
        <taxon>Viridiplantae</taxon>
        <taxon>Streptophyta</taxon>
        <taxon>Embryophyta</taxon>
        <taxon>Tracheophyta</taxon>
        <taxon>Spermatophyta</taxon>
        <taxon>Magnoliopsida</taxon>
        <taxon>eudicotyledons</taxon>
        <taxon>Gunneridae</taxon>
        <taxon>Pentapetalae</taxon>
        <taxon>asterids</taxon>
        <taxon>campanulids</taxon>
        <taxon>Asterales</taxon>
        <taxon>Asteraceae</taxon>
        <taxon>Asteroideae</taxon>
        <taxon>Anthemideae</taxon>
        <taxon>Anthemidinae</taxon>
        <taxon>Tanacetum</taxon>
    </lineage>
</organism>
<feature type="region of interest" description="Disordered" evidence="1">
    <location>
        <begin position="1"/>
        <end position="157"/>
    </location>
</feature>
<sequence length="351" mass="38515">MSSLTVTYTLAPPSPDYVPGPEHPPSPDYVPGPEYPEYVASSDDEIPVEDQPLPGNASPTALSSGYVADSDPEDDLEEEPEEDPADCPADRGDDDDDEDDNDEEEESSEEDDDEEGEHLAPSDSAAATPPPPPPRSPQTKALIAEFASVPTPLSPPPSLLSPWSYPLPQIPSPPLLLPSPPTHTSPTYVEAPLGYRAAMESWELYVHCEDAQDDRALLRAQVSLLTRERRYFRSMASSYEREAVIDQQAWSHLEDRSMALEASIMTLEAQVEEPDGTIQPSPIPSKKDTQTDEKGMGKGEPLEKSLKDKPPKKVVIHDDYPDQTIIIEGNLSIECRSRLVVILRKHADAFA</sequence>
<evidence type="ECO:0000313" key="2">
    <source>
        <dbReference type="EMBL" id="GJT02593.1"/>
    </source>
</evidence>
<proteinExistence type="predicted"/>
<dbReference type="EMBL" id="BQNB010012361">
    <property type="protein sequence ID" value="GJT02593.1"/>
    <property type="molecule type" value="Genomic_DNA"/>
</dbReference>
<feature type="compositionally biased region" description="Acidic residues" evidence="1">
    <location>
        <begin position="92"/>
        <end position="116"/>
    </location>
</feature>
<feature type="compositionally biased region" description="Basic and acidic residues" evidence="1">
    <location>
        <begin position="285"/>
        <end position="313"/>
    </location>
</feature>